<evidence type="ECO:0000313" key="3">
    <source>
        <dbReference type="Proteomes" id="UP001172681"/>
    </source>
</evidence>
<feature type="region of interest" description="Disordered" evidence="1">
    <location>
        <begin position="46"/>
        <end position="103"/>
    </location>
</feature>
<feature type="region of interest" description="Disordered" evidence="1">
    <location>
        <begin position="122"/>
        <end position="194"/>
    </location>
</feature>
<dbReference type="EMBL" id="JAPDRN010000160">
    <property type="protein sequence ID" value="KAJ9617516.1"/>
    <property type="molecule type" value="Genomic_DNA"/>
</dbReference>
<protein>
    <submittedName>
        <fullName evidence="2">Uncharacterized protein</fullName>
    </submittedName>
</protein>
<proteinExistence type="predicted"/>
<feature type="region of interest" description="Disordered" evidence="1">
    <location>
        <begin position="267"/>
        <end position="307"/>
    </location>
</feature>
<feature type="region of interest" description="Disordered" evidence="1">
    <location>
        <begin position="233"/>
        <end position="254"/>
    </location>
</feature>
<dbReference type="AlphaFoldDB" id="A0AA38XQ21"/>
<name>A0AA38XQ21_9EURO</name>
<sequence>MTVQNPPVCARCSDQPDSLDKLEQHVRESQSEKDNIKVPAGIVDGHPSMISLSRPLDPQVTTVGDSKNGPRLLGLLDKRSLPGHGEKNNLRRRRSTLPAVGTASATLSTSLRLSDNADHVIHEPSSVSSKPDRSVTAETTPATPAQEVAIGSGKADALEAGDSDTNVQPTIDRRSNGSVSQTNSQETTASTKTKDKVLVDTGTATPVKCEDSVAKRRRSLRKPSTTASVIAMTPKDSGTASRPLESAPPSQDTVPVRRSIVKDLANFFSGGSTKPRNMAPIRSDGPGIGTDSIGKRFSVASTTPAGL</sequence>
<keyword evidence="3" id="KW-1185">Reference proteome</keyword>
<evidence type="ECO:0000256" key="1">
    <source>
        <dbReference type="SAM" id="MobiDB-lite"/>
    </source>
</evidence>
<feature type="compositionally biased region" description="Low complexity" evidence="1">
    <location>
        <begin position="136"/>
        <end position="149"/>
    </location>
</feature>
<reference evidence="2" key="1">
    <citation type="submission" date="2022-10" db="EMBL/GenBank/DDBJ databases">
        <title>Culturing micro-colonial fungi from biological soil crusts in the Mojave desert and describing Neophaeococcomyces mojavensis, and introducing the new genera and species Taxawa tesnikishii.</title>
        <authorList>
            <person name="Kurbessoian T."/>
            <person name="Stajich J.E."/>
        </authorList>
    </citation>
    <scope>NUCLEOTIDE SEQUENCE</scope>
    <source>
        <strain evidence="2">TK_35</strain>
    </source>
</reference>
<organism evidence="2 3">
    <name type="scientific">Knufia peltigerae</name>
    <dbReference type="NCBI Taxonomy" id="1002370"/>
    <lineage>
        <taxon>Eukaryota</taxon>
        <taxon>Fungi</taxon>
        <taxon>Dikarya</taxon>
        <taxon>Ascomycota</taxon>
        <taxon>Pezizomycotina</taxon>
        <taxon>Eurotiomycetes</taxon>
        <taxon>Chaetothyriomycetidae</taxon>
        <taxon>Chaetothyriales</taxon>
        <taxon>Trichomeriaceae</taxon>
        <taxon>Knufia</taxon>
    </lineage>
</organism>
<gene>
    <name evidence="2" type="ORF">H2204_013702</name>
</gene>
<feature type="compositionally biased region" description="Basic and acidic residues" evidence="1">
    <location>
        <begin position="76"/>
        <end position="89"/>
    </location>
</feature>
<feature type="compositionally biased region" description="Polar residues" evidence="1">
    <location>
        <begin position="176"/>
        <end position="191"/>
    </location>
</feature>
<evidence type="ECO:0000313" key="2">
    <source>
        <dbReference type="EMBL" id="KAJ9617516.1"/>
    </source>
</evidence>
<dbReference type="Proteomes" id="UP001172681">
    <property type="component" value="Unassembled WGS sequence"/>
</dbReference>
<accession>A0AA38XQ21</accession>
<comment type="caution">
    <text evidence="2">The sequence shown here is derived from an EMBL/GenBank/DDBJ whole genome shotgun (WGS) entry which is preliminary data.</text>
</comment>